<evidence type="ECO:0000313" key="11">
    <source>
        <dbReference type="Proteomes" id="UP000504635"/>
    </source>
</evidence>
<comment type="similarity">
    <text evidence="2 7">Belongs to the proteasome subunit S2 family.</text>
</comment>
<evidence type="ECO:0000256" key="3">
    <source>
        <dbReference type="ARBA" id="ARBA00014928"/>
    </source>
</evidence>
<dbReference type="OrthoDB" id="10252509at2759"/>
<comment type="function">
    <text evidence="1">Binds to the intracellular domain of tumor necrosis factor type 1 receptor. The binding domain of TRAP1 and TRAP2 resides outside the death domain of TNFR1.</text>
</comment>
<evidence type="ECO:0000256" key="7">
    <source>
        <dbReference type="PIRNR" id="PIRNR015965"/>
    </source>
</evidence>
<dbReference type="PANTHER" id="PTHR10943">
    <property type="entry name" value="26S PROTEASOME NON-ATPASE REGULATORY SUBUNIT"/>
    <property type="match status" value="1"/>
</dbReference>
<evidence type="ECO:0000256" key="5">
    <source>
        <dbReference type="ARBA" id="ARBA00022942"/>
    </source>
</evidence>
<dbReference type="GeneID" id="115874333"/>
<dbReference type="InterPro" id="IPR041433">
    <property type="entry name" value="RPN1_C"/>
</dbReference>
<name>A0A6J2X2V0_SITOR</name>
<evidence type="ECO:0000256" key="2">
    <source>
        <dbReference type="ARBA" id="ARBA00005460"/>
    </source>
</evidence>
<evidence type="ECO:0000256" key="1">
    <source>
        <dbReference type="ARBA" id="ARBA00004031"/>
    </source>
</evidence>
<dbReference type="InterPro" id="IPR016643">
    <property type="entry name" value="26S_Psome_Rpn1"/>
</dbReference>
<dbReference type="Proteomes" id="UP000504635">
    <property type="component" value="Unplaced"/>
</dbReference>
<organism evidence="11 12">
    <name type="scientific">Sitophilus oryzae</name>
    <name type="common">Rice weevil</name>
    <name type="synonym">Curculio oryzae</name>
    <dbReference type="NCBI Taxonomy" id="7048"/>
    <lineage>
        <taxon>Eukaryota</taxon>
        <taxon>Metazoa</taxon>
        <taxon>Ecdysozoa</taxon>
        <taxon>Arthropoda</taxon>
        <taxon>Hexapoda</taxon>
        <taxon>Insecta</taxon>
        <taxon>Pterygota</taxon>
        <taxon>Neoptera</taxon>
        <taxon>Endopterygota</taxon>
        <taxon>Coleoptera</taxon>
        <taxon>Polyphaga</taxon>
        <taxon>Cucujiformia</taxon>
        <taxon>Curculionidae</taxon>
        <taxon>Dryophthorinae</taxon>
        <taxon>Sitophilus</taxon>
    </lineage>
</organism>
<dbReference type="GO" id="GO:0034515">
    <property type="term" value="C:proteasome storage granule"/>
    <property type="evidence" value="ECO:0007669"/>
    <property type="project" value="TreeGrafter"/>
</dbReference>
<proteinExistence type="inferred from homology"/>
<feature type="domain" description="RPN1 N-terminal" evidence="9">
    <location>
        <begin position="25"/>
        <end position="327"/>
    </location>
</feature>
<reference evidence="12" key="1">
    <citation type="submission" date="2025-08" db="UniProtKB">
        <authorList>
            <consortium name="RefSeq"/>
        </authorList>
    </citation>
    <scope>IDENTIFICATION</scope>
    <source>
        <tissue evidence="12">Gonads</tissue>
    </source>
</reference>
<evidence type="ECO:0000259" key="9">
    <source>
        <dbReference type="Pfam" id="PF17781"/>
    </source>
</evidence>
<protein>
    <recommendedName>
        <fullName evidence="3 7">26S proteasome non-ATPase regulatory subunit 2</fullName>
    </recommendedName>
</protein>
<dbReference type="InterPro" id="IPR011989">
    <property type="entry name" value="ARM-like"/>
</dbReference>
<evidence type="ECO:0000256" key="4">
    <source>
        <dbReference type="ARBA" id="ARBA00022737"/>
    </source>
</evidence>
<keyword evidence="4" id="KW-0677">Repeat</keyword>
<dbReference type="KEGG" id="soy:115874333"/>
<sequence length="891" mass="98176">MTASASARPIVKEEYEEDKEMQNELKLLVDKITGTDVKLIPSALEMLKYLIRTSTTSMTSVPKPLKYLAPSYNLLKESHKNMAKGNIKNSLADVISVLAMGTGGGEEARRNKECLKYCLLGTMKDIGDWGHEYIRQLESEIVQQWSENDCEVSENMLMPLIHDIIQFNCTHHAEIQACDLLMEIDNLQWLGNYIASNTYQRMCYYLISCSKYVDDTERSKIMQLAFDQYIKFGEYSKSLIIALQMNNDELVNQVFKKCRDKLILYQLAFICARHLYPLEFDQKIPECEEINNIASNSHLNAYFLSLARELDIMEPKLPEDVYKTWLEPLPPRLQILGENMDSARQNLASSFVNGFVNAAFGTDKLLSNDSGNKWIYRNKEHGMLSATASLGLIHLWDVDGGLTPIDKYLYSTEDYIKSGALLALGIVNCRVKNECDPALALLCDYVNINNEVLQIGAILGIGLAYAGSQRDDVLGLILPALNVSKSLEVLAVTSLACGLISLGTNDNEVPTNILNVMIEKHTSDPECLKSVYMKLMGLGVALCYFGARDAIDVSCNAMEVFPEPFKSAVQTMLLMCSYAGTGDVLIIQELLGMVGEKLEPTEQEKPVKETPKLKEIPKGKSKKIPDWDYGMGQAVAALAVASASFGEEIGMEMVQRIFGHMGKYGEPSVRKAVPLAIALSSISNPQLPVLDVLTKYSHDSDDEVACNAIIGLGLIGSGTNNARLSSGLRQLAVFHAKNPSQLFMVRIAQGLVHMGKGTVTLNPLHTDRMLLDPVGMAGLLIIAVSLLDPFSLILGKSHYLLYCLAVSIQPRWLLTLDEKLEVVTTTVRVGQAVDVVGKAGTPKTIAGIHTHTTPVLLAVAERAELATDQFAHFAPTLDGICVLKKEANVAS</sequence>
<evidence type="ECO:0000256" key="6">
    <source>
        <dbReference type="ARBA" id="ARBA00046857"/>
    </source>
</evidence>
<dbReference type="GO" id="GO:0043161">
    <property type="term" value="P:proteasome-mediated ubiquitin-dependent protein catabolic process"/>
    <property type="evidence" value="ECO:0007669"/>
    <property type="project" value="TreeGrafter"/>
</dbReference>
<dbReference type="InterPro" id="IPR040892">
    <property type="entry name" value="RPN1_N"/>
</dbReference>
<evidence type="ECO:0000313" key="12">
    <source>
        <dbReference type="RefSeq" id="XP_030745305.1"/>
    </source>
</evidence>
<dbReference type="Pfam" id="PF17781">
    <property type="entry name" value="RPN1_RPN2_N"/>
    <property type="match status" value="1"/>
</dbReference>
<dbReference type="GO" id="GO:0042176">
    <property type="term" value="P:regulation of protein catabolic process"/>
    <property type="evidence" value="ECO:0007669"/>
    <property type="project" value="InterPro"/>
</dbReference>
<feature type="region of interest" description="Disordered" evidence="8">
    <location>
        <begin position="601"/>
        <end position="621"/>
    </location>
</feature>
<dbReference type="GO" id="GO:0005634">
    <property type="term" value="C:nucleus"/>
    <property type="evidence" value="ECO:0007669"/>
    <property type="project" value="TreeGrafter"/>
</dbReference>
<dbReference type="AlphaFoldDB" id="A0A6J2X2V0"/>
<comment type="subunit">
    <text evidence="6">Component of the 19S proteasome regulatory particle complex. The 26S proteasome consists of a 20S core particle (CP) and two 19S regulatory subunits (RP). The regulatory particle is made of a lid composed of 9 subunits, a base containing 6 ATPases and few additional components including PSMD2. Interacts with RPGRIP1L. Interacts with CRY1 in a KDM8-dependent manner. Interacts (via C-terminus) with phosphatase UBLCP1 (via ubiquitin-like domain); the interaction recruits UBLCP1 to the 19S regulatory particle where it dephosphorylates 19S subunit PSMC2/RPT1 which impairs PSMC2 ATPase activity and disrupts 26S proteasome assembly.</text>
</comment>
<feature type="domain" description="26S proteasome non-ATPase regulatory subunit RPN1 C-terminal" evidence="10">
    <location>
        <begin position="836"/>
        <end position="888"/>
    </location>
</feature>
<comment type="function">
    <text evidence="7">Component of the 26S proteasome, a multiprotein complex involved in the ATP-dependent degradation of ubiquitinated proteins. This complex plays a key role in the maintenance of protein homeostasis by removing misfolded or damaged proteins, which could impair cellular functions, and by removing proteins whose functions are no longer required. Therefore, the proteasome participates in numerous cellular processes, including cell cycle progression, apoptosis, or DNA damage repair.</text>
</comment>
<dbReference type="InterPro" id="IPR016024">
    <property type="entry name" value="ARM-type_fold"/>
</dbReference>
<keyword evidence="5 7" id="KW-0647">Proteasome</keyword>
<dbReference type="SUPFAM" id="SSF48371">
    <property type="entry name" value="ARM repeat"/>
    <property type="match status" value="1"/>
</dbReference>
<evidence type="ECO:0000259" key="10">
    <source>
        <dbReference type="Pfam" id="PF18051"/>
    </source>
</evidence>
<dbReference type="PIRSF" id="PIRSF015965">
    <property type="entry name" value="26S_Psome_Rpn1"/>
    <property type="match status" value="1"/>
</dbReference>
<dbReference type="GO" id="GO:0030234">
    <property type="term" value="F:enzyme regulator activity"/>
    <property type="evidence" value="ECO:0007669"/>
    <property type="project" value="UniProtKB-UniRule"/>
</dbReference>
<accession>A0A6J2X2V0</accession>
<dbReference type="InterPro" id="IPR002015">
    <property type="entry name" value="Proteasome/cyclosome_rpt"/>
</dbReference>
<dbReference type="RefSeq" id="XP_030745305.1">
    <property type="nucleotide sequence ID" value="XM_030889445.1"/>
</dbReference>
<dbReference type="Gene3D" id="1.25.10.10">
    <property type="entry name" value="Leucine-rich Repeat Variant"/>
    <property type="match status" value="1"/>
</dbReference>
<gene>
    <name evidence="12" type="primary">LOC115874333</name>
</gene>
<dbReference type="PANTHER" id="PTHR10943:SF1">
    <property type="entry name" value="26S PROTEASOME NON-ATPASE REGULATORY SUBUNIT 2"/>
    <property type="match status" value="1"/>
</dbReference>
<dbReference type="InParanoid" id="A0A6J2X2V0"/>
<keyword evidence="11" id="KW-1185">Reference proteome</keyword>
<dbReference type="Pfam" id="PF01851">
    <property type="entry name" value="PC_rep"/>
    <property type="match status" value="1"/>
</dbReference>
<evidence type="ECO:0000256" key="8">
    <source>
        <dbReference type="SAM" id="MobiDB-lite"/>
    </source>
</evidence>
<dbReference type="Pfam" id="PF18051">
    <property type="entry name" value="RPN1_C"/>
    <property type="match status" value="1"/>
</dbReference>
<dbReference type="GO" id="GO:0008540">
    <property type="term" value="C:proteasome regulatory particle, base subcomplex"/>
    <property type="evidence" value="ECO:0007669"/>
    <property type="project" value="UniProtKB-UniRule"/>
</dbReference>